<dbReference type="Proteomes" id="UP000324222">
    <property type="component" value="Unassembled WGS sequence"/>
</dbReference>
<name>A0A5B7D2E1_PORTR</name>
<evidence type="ECO:0000313" key="2">
    <source>
        <dbReference type="Proteomes" id="UP000324222"/>
    </source>
</evidence>
<proteinExistence type="predicted"/>
<organism evidence="1 2">
    <name type="scientific">Portunus trituberculatus</name>
    <name type="common">Swimming crab</name>
    <name type="synonym">Neptunus trituberculatus</name>
    <dbReference type="NCBI Taxonomy" id="210409"/>
    <lineage>
        <taxon>Eukaryota</taxon>
        <taxon>Metazoa</taxon>
        <taxon>Ecdysozoa</taxon>
        <taxon>Arthropoda</taxon>
        <taxon>Crustacea</taxon>
        <taxon>Multicrustacea</taxon>
        <taxon>Malacostraca</taxon>
        <taxon>Eumalacostraca</taxon>
        <taxon>Eucarida</taxon>
        <taxon>Decapoda</taxon>
        <taxon>Pleocyemata</taxon>
        <taxon>Brachyura</taxon>
        <taxon>Eubrachyura</taxon>
        <taxon>Portunoidea</taxon>
        <taxon>Portunidae</taxon>
        <taxon>Portuninae</taxon>
        <taxon>Portunus</taxon>
    </lineage>
</organism>
<comment type="caution">
    <text evidence="1">The sequence shown here is derived from an EMBL/GenBank/DDBJ whole genome shotgun (WGS) entry which is preliminary data.</text>
</comment>
<dbReference type="AlphaFoldDB" id="A0A5B7D2E1"/>
<sequence length="42" mass="4788">MHYGTQGVKRNPPGRHSVWGKDSVMLDIFVLCQLKKNSTETK</sequence>
<reference evidence="1 2" key="1">
    <citation type="submission" date="2019-05" db="EMBL/GenBank/DDBJ databases">
        <title>Another draft genome of Portunus trituberculatus and its Hox gene families provides insights of decapod evolution.</title>
        <authorList>
            <person name="Jeong J.-H."/>
            <person name="Song I."/>
            <person name="Kim S."/>
            <person name="Choi T."/>
            <person name="Kim D."/>
            <person name="Ryu S."/>
            <person name="Kim W."/>
        </authorList>
    </citation>
    <scope>NUCLEOTIDE SEQUENCE [LARGE SCALE GENOMIC DNA]</scope>
    <source>
        <tissue evidence="1">Muscle</tissue>
    </source>
</reference>
<dbReference type="EMBL" id="VSRR010000315">
    <property type="protein sequence ID" value="MPC13903.1"/>
    <property type="molecule type" value="Genomic_DNA"/>
</dbReference>
<keyword evidence="2" id="KW-1185">Reference proteome</keyword>
<accession>A0A5B7D2E1</accession>
<gene>
    <name evidence="1" type="ORF">E2C01_006651</name>
</gene>
<protein>
    <submittedName>
        <fullName evidence="1">Uncharacterized protein</fullName>
    </submittedName>
</protein>
<evidence type="ECO:0000313" key="1">
    <source>
        <dbReference type="EMBL" id="MPC13903.1"/>
    </source>
</evidence>